<dbReference type="PANTHER" id="PTHR31528:SF3">
    <property type="entry name" value="THIAMINE BIOSYNTHESIS PROTEIN HI_0357-RELATED"/>
    <property type="match status" value="1"/>
</dbReference>
<keyword evidence="3" id="KW-1185">Reference proteome</keyword>
<feature type="domain" description="SsuA/THI5-like" evidence="1">
    <location>
        <begin position="48"/>
        <end position="262"/>
    </location>
</feature>
<dbReference type="InterPro" id="IPR027939">
    <property type="entry name" value="NMT1/THI5"/>
</dbReference>
<dbReference type="SUPFAM" id="SSF53850">
    <property type="entry name" value="Periplasmic binding protein-like II"/>
    <property type="match status" value="1"/>
</dbReference>
<reference evidence="2 3" key="1">
    <citation type="submission" date="2020-03" db="EMBL/GenBank/DDBJ databases">
        <title>Spirochaetal bacteria isolated from arthropods constitute a novel genus Entomospira genus novum within the order Spirochaetales.</title>
        <authorList>
            <person name="Grana-Miraglia L."/>
            <person name="Sikutova S."/>
            <person name="Fingerle V."/>
            <person name="Sing A."/>
            <person name="Castillo-Ramirez S."/>
            <person name="Margos G."/>
            <person name="Rudolf I."/>
        </authorList>
    </citation>
    <scope>NUCLEOTIDE SEQUENCE [LARGE SCALE GENOMIC DNA]</scope>
    <source>
        <strain evidence="2 3">BR193</strain>
    </source>
</reference>
<proteinExistence type="predicted"/>
<accession>A0A968G858</accession>
<sequence length="336" mass="37798">MRKLLQVGVMVSFVVIGMVSCQFDKSDQNVDMEAEKIVVRVMLDWVPNTNHIGLYVAKALGYFQEAGVHVEIIQPPEDGGLDFLMTDKVDVLVGYESTLFLSRDRGLDILAVAAILQENDSVLVALPESNIQSPRDFVGKRYLSYGGSNDVNMVRTLMEIDGVENPEVIVSTTGSMADLQALMRGEGDYVWLFRGWDVLAAELQGIELNEILIRDVAPALNYYTPMFLTTERVMQKRVNDMKVFFEALARGYLYAVENPDHASELFLQEVPGMNAELVRASTRHLADLFVTEDGYFGRMKAEVFDRYFQWAVSQDLLPNQGKNIQINELFSNALLS</sequence>
<dbReference type="Proteomes" id="UP000711995">
    <property type="component" value="Unassembled WGS sequence"/>
</dbReference>
<comment type="caution">
    <text evidence="2">The sequence shown here is derived from an EMBL/GenBank/DDBJ whole genome shotgun (WGS) entry which is preliminary data.</text>
</comment>
<evidence type="ECO:0000313" key="2">
    <source>
        <dbReference type="EMBL" id="NIZ40347.1"/>
    </source>
</evidence>
<dbReference type="RefSeq" id="WP_167699949.1">
    <property type="nucleotide sequence ID" value="NZ_CP118174.1"/>
</dbReference>
<dbReference type="InterPro" id="IPR015168">
    <property type="entry name" value="SsuA/THI5"/>
</dbReference>
<evidence type="ECO:0000313" key="3">
    <source>
        <dbReference type="Proteomes" id="UP000711995"/>
    </source>
</evidence>
<evidence type="ECO:0000259" key="1">
    <source>
        <dbReference type="Pfam" id="PF09084"/>
    </source>
</evidence>
<dbReference type="Gene3D" id="3.40.190.10">
    <property type="entry name" value="Periplasmic binding protein-like II"/>
    <property type="match status" value="2"/>
</dbReference>
<dbReference type="PROSITE" id="PS51257">
    <property type="entry name" value="PROKAR_LIPOPROTEIN"/>
    <property type="match status" value="1"/>
</dbReference>
<dbReference type="GO" id="GO:0009228">
    <property type="term" value="P:thiamine biosynthetic process"/>
    <property type="evidence" value="ECO:0007669"/>
    <property type="project" value="InterPro"/>
</dbReference>
<name>A0A968G858_9SPIO</name>
<organism evidence="2 3">
    <name type="scientific">Entomospira entomophila</name>
    <dbReference type="NCBI Taxonomy" id="2719988"/>
    <lineage>
        <taxon>Bacteria</taxon>
        <taxon>Pseudomonadati</taxon>
        <taxon>Spirochaetota</taxon>
        <taxon>Spirochaetia</taxon>
        <taxon>Spirochaetales</taxon>
        <taxon>Spirochaetaceae</taxon>
        <taxon>Entomospira</taxon>
    </lineage>
</organism>
<dbReference type="EMBL" id="JAATLJ010000001">
    <property type="protein sequence ID" value="NIZ40347.1"/>
    <property type="molecule type" value="Genomic_DNA"/>
</dbReference>
<dbReference type="PANTHER" id="PTHR31528">
    <property type="entry name" value="4-AMINO-5-HYDROXYMETHYL-2-METHYLPYRIMIDINE PHOSPHATE SYNTHASE THI11-RELATED"/>
    <property type="match status" value="1"/>
</dbReference>
<protein>
    <submittedName>
        <fullName evidence="2">ABC transporter substrate-binding protein</fullName>
    </submittedName>
</protein>
<dbReference type="Pfam" id="PF09084">
    <property type="entry name" value="NMT1"/>
    <property type="match status" value="1"/>
</dbReference>
<gene>
    <name evidence="2" type="ORF">HCT14_02315</name>
</gene>
<dbReference type="AlphaFoldDB" id="A0A968G858"/>